<protein>
    <submittedName>
        <fullName evidence="2">Uncharacterized protein</fullName>
    </submittedName>
</protein>
<sequence>MTFLIKLFIVLYILLTLFAVIYQISTKGFHWIYLGYVLSSGALILSIISYEINVTYLTIGLIGLILTAITYGYLFNILHWSHVTVRIVISIVIVFMATWAKK</sequence>
<dbReference type="AlphaFoldDB" id="A0A7X8GZ11"/>
<dbReference type="Proteomes" id="UP000541058">
    <property type="component" value="Unassembled WGS sequence"/>
</dbReference>
<feature type="transmembrane region" description="Helical" evidence="1">
    <location>
        <begin position="31"/>
        <end position="48"/>
    </location>
</feature>
<feature type="transmembrane region" description="Helical" evidence="1">
    <location>
        <begin position="7"/>
        <end position="25"/>
    </location>
</feature>
<feature type="transmembrane region" description="Helical" evidence="1">
    <location>
        <begin position="80"/>
        <end position="100"/>
    </location>
</feature>
<evidence type="ECO:0000313" key="3">
    <source>
        <dbReference type="Proteomes" id="UP000541058"/>
    </source>
</evidence>
<accession>A0A7X8GZ11</accession>
<evidence type="ECO:0000256" key="1">
    <source>
        <dbReference type="SAM" id="Phobius"/>
    </source>
</evidence>
<gene>
    <name evidence="2" type="ORF">GX355_00605</name>
</gene>
<keyword evidence="1" id="KW-0472">Membrane</keyword>
<evidence type="ECO:0000313" key="2">
    <source>
        <dbReference type="EMBL" id="NLJ17339.1"/>
    </source>
</evidence>
<dbReference type="EMBL" id="JAAYSM010000017">
    <property type="protein sequence ID" value="NLJ17339.1"/>
    <property type="molecule type" value="Genomic_DNA"/>
</dbReference>
<keyword evidence="1" id="KW-0812">Transmembrane</keyword>
<dbReference type="RefSeq" id="WP_276645689.1">
    <property type="nucleotide sequence ID" value="NZ_JAAYSM010000017.1"/>
</dbReference>
<name>A0A7X8GZ11_9LACT</name>
<reference evidence="2 3" key="1">
    <citation type="journal article" date="2020" name="Biotechnol. Biofuels">
        <title>New insights from the biogas microbiome by comprehensive genome-resolved metagenomics of nearly 1600 species originating from multiple anaerobic digesters.</title>
        <authorList>
            <person name="Campanaro S."/>
            <person name="Treu L."/>
            <person name="Rodriguez-R L.M."/>
            <person name="Kovalovszki A."/>
            <person name="Ziels R.M."/>
            <person name="Maus I."/>
            <person name="Zhu X."/>
            <person name="Kougias P.G."/>
            <person name="Basile A."/>
            <person name="Luo G."/>
            <person name="Schluter A."/>
            <person name="Konstantinidis K.T."/>
            <person name="Angelidaki I."/>
        </authorList>
    </citation>
    <scope>NUCLEOTIDE SEQUENCE [LARGE SCALE GENOMIC DNA]</scope>
    <source>
        <strain evidence="2">AS23ysBPME_34</strain>
    </source>
</reference>
<comment type="caution">
    <text evidence="2">The sequence shown here is derived from an EMBL/GenBank/DDBJ whole genome shotgun (WGS) entry which is preliminary data.</text>
</comment>
<keyword evidence="1" id="KW-1133">Transmembrane helix</keyword>
<feature type="transmembrane region" description="Helical" evidence="1">
    <location>
        <begin position="55"/>
        <end position="74"/>
    </location>
</feature>
<proteinExistence type="predicted"/>
<organism evidence="2 3">
    <name type="scientific">Globicatella sulfidifaciens</name>
    <dbReference type="NCBI Taxonomy" id="136093"/>
    <lineage>
        <taxon>Bacteria</taxon>
        <taxon>Bacillati</taxon>
        <taxon>Bacillota</taxon>
        <taxon>Bacilli</taxon>
        <taxon>Lactobacillales</taxon>
        <taxon>Aerococcaceae</taxon>
        <taxon>Globicatella</taxon>
    </lineage>
</organism>